<organism evidence="2 3">
    <name type="scientific">Actinoalloteichus hoggarensis</name>
    <dbReference type="NCBI Taxonomy" id="1470176"/>
    <lineage>
        <taxon>Bacteria</taxon>
        <taxon>Bacillati</taxon>
        <taxon>Actinomycetota</taxon>
        <taxon>Actinomycetes</taxon>
        <taxon>Pseudonocardiales</taxon>
        <taxon>Pseudonocardiaceae</taxon>
        <taxon>Actinoalloteichus</taxon>
    </lineage>
</organism>
<dbReference type="Gene3D" id="1.10.357.10">
    <property type="entry name" value="Tetracycline Repressor, domain 2"/>
    <property type="match status" value="1"/>
</dbReference>
<dbReference type="EMBL" id="CP022521">
    <property type="protein sequence ID" value="ASO20606.1"/>
    <property type="molecule type" value="Genomic_DNA"/>
</dbReference>
<dbReference type="GO" id="GO:0003677">
    <property type="term" value="F:DNA binding"/>
    <property type="evidence" value="ECO:0007669"/>
    <property type="project" value="UniProtKB-UniRule"/>
</dbReference>
<dbReference type="InterPro" id="IPR001647">
    <property type="entry name" value="HTH_TetR"/>
</dbReference>
<dbReference type="SUPFAM" id="SSF46689">
    <property type="entry name" value="Homeodomain-like"/>
    <property type="match status" value="1"/>
</dbReference>
<dbReference type="OrthoDB" id="6929199at2"/>
<dbReference type="Pfam" id="PF00440">
    <property type="entry name" value="TetR_N"/>
    <property type="match status" value="1"/>
</dbReference>
<evidence type="ECO:0000313" key="2">
    <source>
        <dbReference type="EMBL" id="ASO20606.1"/>
    </source>
</evidence>
<evidence type="ECO:0000256" key="1">
    <source>
        <dbReference type="ARBA" id="ARBA00023125"/>
    </source>
</evidence>
<dbReference type="Proteomes" id="UP000204221">
    <property type="component" value="Chromosome"/>
</dbReference>
<keyword evidence="3" id="KW-1185">Reference proteome</keyword>
<evidence type="ECO:0000313" key="3">
    <source>
        <dbReference type="Proteomes" id="UP000204221"/>
    </source>
</evidence>
<sequence length="185" mass="19994">MTARRNPEARRQAIIDAAVQEMLANGSSALTHRRVAEAAGVPLGATTYYFDSLDDLRTAALRTIAEQAEEELRELAEAVHGCGGSPAGIAELFADYLRDRDRLQAESLLYFAGVYDPGFRPMARQWVAGLTEILSAYTSSEAAKAVAVYLDGVFLHALLDDRPVEAAPLRLAVTALMNAAPKEQS</sequence>
<keyword evidence="1" id="KW-0238">DNA-binding</keyword>
<dbReference type="InterPro" id="IPR009057">
    <property type="entry name" value="Homeodomain-like_sf"/>
</dbReference>
<dbReference type="InterPro" id="IPR041583">
    <property type="entry name" value="TetR_C_31"/>
</dbReference>
<dbReference type="RefSeq" id="WP_093941908.1">
    <property type="nucleotide sequence ID" value="NZ_CP022521.1"/>
</dbReference>
<accession>A0A221W4M9</accession>
<proteinExistence type="predicted"/>
<reference evidence="2 3" key="1">
    <citation type="submission" date="2017-07" db="EMBL/GenBank/DDBJ databases">
        <title>Complete genome sequence of Actinoalloteichus hoggarensis DSM 45943, type strain of Actinoalloteichus hoggarensis.</title>
        <authorList>
            <person name="Ruckert C."/>
            <person name="Nouioui I."/>
            <person name="Willmese J."/>
            <person name="van Wezel G."/>
            <person name="Klenk H.-P."/>
            <person name="Kalinowski J."/>
            <person name="Zotchev S.B."/>
        </authorList>
    </citation>
    <scope>NUCLEOTIDE SEQUENCE [LARGE SCALE GENOMIC DNA]</scope>
    <source>
        <strain evidence="2 3">DSM 45943</strain>
    </source>
</reference>
<dbReference type="AlphaFoldDB" id="A0A221W4M9"/>
<name>A0A221W4M9_9PSEU</name>
<dbReference type="KEGG" id="ahg:AHOG_14825"/>
<gene>
    <name evidence="2" type="ORF">AHOG_14825</name>
</gene>
<protein>
    <submittedName>
        <fullName evidence="2">Transcriptional regulator BetI</fullName>
    </submittedName>
</protein>
<dbReference type="Pfam" id="PF17940">
    <property type="entry name" value="TetR_C_31"/>
    <property type="match status" value="1"/>
</dbReference>
<dbReference type="PROSITE" id="PS50977">
    <property type="entry name" value="HTH_TETR_2"/>
    <property type="match status" value="1"/>
</dbReference>